<keyword evidence="2" id="KW-0732">Signal</keyword>
<evidence type="ECO:0000313" key="3">
    <source>
        <dbReference type="EMBL" id="MEB3071010.1"/>
    </source>
</evidence>
<evidence type="ECO:0008006" key="5">
    <source>
        <dbReference type="Google" id="ProtNLM"/>
    </source>
</evidence>
<dbReference type="RefSeq" id="WP_225397326.1">
    <property type="nucleotide sequence ID" value="NZ_JAYJJQ010000019.1"/>
</dbReference>
<gene>
    <name evidence="3" type="ORF">K5L39_17640</name>
</gene>
<feature type="signal peptide" evidence="2">
    <location>
        <begin position="1"/>
        <end position="27"/>
    </location>
</feature>
<feature type="chain" id="PRO_5045805024" description="Secreted protein" evidence="2">
    <location>
        <begin position="28"/>
        <end position="137"/>
    </location>
</feature>
<dbReference type="Proteomes" id="UP001299283">
    <property type="component" value="Unassembled WGS sequence"/>
</dbReference>
<name>A0ABU5Z298_9MYCO</name>
<evidence type="ECO:0000313" key="4">
    <source>
        <dbReference type="Proteomes" id="UP001299283"/>
    </source>
</evidence>
<comment type="caution">
    <text evidence="3">The sequence shown here is derived from an EMBL/GenBank/DDBJ whole genome shotgun (WGS) entry which is preliminary data.</text>
</comment>
<keyword evidence="4" id="KW-1185">Reference proteome</keyword>
<evidence type="ECO:0000256" key="1">
    <source>
        <dbReference type="SAM" id="MobiDB-lite"/>
    </source>
</evidence>
<reference evidence="3 4" key="1">
    <citation type="submission" date="2023-12" db="EMBL/GenBank/DDBJ databases">
        <title>Description of new species of Mycobacterium terrae complex isolated from sewage at the Sao Paulo Zoological Park Foundation in Brazil.</title>
        <authorList>
            <person name="Romagnoli C.L."/>
            <person name="Conceicao E.C."/>
            <person name="Machado E."/>
            <person name="Barreto L.B.P.F."/>
            <person name="Sharma A."/>
            <person name="Silva N.M."/>
            <person name="Marques L.E."/>
            <person name="Juliana M.A."/>
            <person name="Lourenco M.C.S."/>
            <person name="Digiampietri L.A."/>
            <person name="Suffys P.N."/>
            <person name="Viana-Niero C."/>
        </authorList>
    </citation>
    <scope>NUCLEOTIDE SEQUENCE [LARGE SCALE GENOMIC DNA]</scope>
    <source>
        <strain evidence="3 4">MYC017</strain>
    </source>
</reference>
<sequence>MKFTLLAAAAAALVGTATFGLSGSDDAAGFTGRYTYLAADSGGTPFTTTWTVTSCGSSCVHITTASGLTDTDAHLEGSEWVFSKYDEAGIRCDNRKVLPATIRFSVDPASLRGKLQPQGDPCGGASRESGFTLTKLA</sequence>
<evidence type="ECO:0000256" key="2">
    <source>
        <dbReference type="SAM" id="SignalP"/>
    </source>
</evidence>
<proteinExistence type="predicted"/>
<organism evidence="3 4">
    <name type="scientific">[Mycobacterium] vasticus</name>
    <dbReference type="NCBI Taxonomy" id="2875777"/>
    <lineage>
        <taxon>Bacteria</taxon>
        <taxon>Bacillati</taxon>
        <taxon>Actinomycetota</taxon>
        <taxon>Actinomycetes</taxon>
        <taxon>Mycobacteriales</taxon>
        <taxon>Mycobacteriaceae</taxon>
        <taxon>Mycolicibacter</taxon>
    </lineage>
</organism>
<feature type="region of interest" description="Disordered" evidence="1">
    <location>
        <begin position="115"/>
        <end position="137"/>
    </location>
</feature>
<accession>A0ABU5Z298</accession>
<protein>
    <recommendedName>
        <fullName evidence="5">Secreted protein</fullName>
    </recommendedName>
</protein>
<dbReference type="EMBL" id="JAYJJQ010000019">
    <property type="protein sequence ID" value="MEB3071010.1"/>
    <property type="molecule type" value="Genomic_DNA"/>
</dbReference>